<evidence type="ECO:0000313" key="2">
    <source>
        <dbReference type="Proteomes" id="UP001153954"/>
    </source>
</evidence>
<dbReference type="InterPro" id="IPR036397">
    <property type="entry name" value="RNaseH_sf"/>
</dbReference>
<sequence length="100" mass="11673">MNKYYSKDRITQVIIEEFHCRFNHGNHETVMNEIRQRIEVLGLRAVHIKLTPSLTTDSMIMALRRFAARREMPKTIYSDNGTNIVGANKELRQALVTLKQ</sequence>
<dbReference type="AlphaFoldDB" id="A0AAU9UW11"/>
<keyword evidence="2" id="KW-1185">Reference proteome</keyword>
<evidence type="ECO:0000313" key="1">
    <source>
        <dbReference type="EMBL" id="CAH2101784.1"/>
    </source>
</evidence>
<comment type="caution">
    <text evidence="1">The sequence shown here is derived from an EMBL/GenBank/DDBJ whole genome shotgun (WGS) entry which is preliminary data.</text>
</comment>
<accession>A0AAU9UW11</accession>
<reference evidence="1" key="1">
    <citation type="submission" date="2022-03" db="EMBL/GenBank/DDBJ databases">
        <authorList>
            <person name="Tunstrom K."/>
        </authorList>
    </citation>
    <scope>NUCLEOTIDE SEQUENCE</scope>
</reference>
<dbReference type="Proteomes" id="UP001153954">
    <property type="component" value="Unassembled WGS sequence"/>
</dbReference>
<name>A0AAU9UW11_EUPED</name>
<dbReference type="PANTHER" id="PTHR47331:SF1">
    <property type="entry name" value="GAG-LIKE PROTEIN"/>
    <property type="match status" value="1"/>
</dbReference>
<organism evidence="1 2">
    <name type="scientific">Euphydryas editha</name>
    <name type="common">Edith's checkerspot</name>
    <dbReference type="NCBI Taxonomy" id="104508"/>
    <lineage>
        <taxon>Eukaryota</taxon>
        <taxon>Metazoa</taxon>
        <taxon>Ecdysozoa</taxon>
        <taxon>Arthropoda</taxon>
        <taxon>Hexapoda</taxon>
        <taxon>Insecta</taxon>
        <taxon>Pterygota</taxon>
        <taxon>Neoptera</taxon>
        <taxon>Endopterygota</taxon>
        <taxon>Lepidoptera</taxon>
        <taxon>Glossata</taxon>
        <taxon>Ditrysia</taxon>
        <taxon>Papilionoidea</taxon>
        <taxon>Nymphalidae</taxon>
        <taxon>Nymphalinae</taxon>
        <taxon>Euphydryas</taxon>
    </lineage>
</organism>
<dbReference type="GO" id="GO:0003676">
    <property type="term" value="F:nucleic acid binding"/>
    <property type="evidence" value="ECO:0007669"/>
    <property type="project" value="InterPro"/>
</dbReference>
<dbReference type="InterPro" id="IPR012337">
    <property type="entry name" value="RNaseH-like_sf"/>
</dbReference>
<dbReference type="PANTHER" id="PTHR47331">
    <property type="entry name" value="PHD-TYPE DOMAIN-CONTAINING PROTEIN"/>
    <property type="match status" value="1"/>
</dbReference>
<proteinExistence type="predicted"/>
<dbReference type="SUPFAM" id="SSF53098">
    <property type="entry name" value="Ribonuclease H-like"/>
    <property type="match status" value="1"/>
</dbReference>
<gene>
    <name evidence="1" type="ORF">EEDITHA_LOCUS16504</name>
</gene>
<evidence type="ECO:0008006" key="3">
    <source>
        <dbReference type="Google" id="ProtNLM"/>
    </source>
</evidence>
<dbReference type="EMBL" id="CAKOGL010000024">
    <property type="protein sequence ID" value="CAH2101784.1"/>
    <property type="molecule type" value="Genomic_DNA"/>
</dbReference>
<protein>
    <recommendedName>
        <fullName evidence="3">Integrase catalytic domain-containing protein</fullName>
    </recommendedName>
</protein>
<dbReference type="Gene3D" id="3.30.420.10">
    <property type="entry name" value="Ribonuclease H-like superfamily/Ribonuclease H"/>
    <property type="match status" value="1"/>
</dbReference>